<comment type="caution">
    <text evidence="1">The sequence shown here is derived from an EMBL/GenBank/DDBJ whole genome shotgun (WGS) entry which is preliminary data.</text>
</comment>
<evidence type="ECO:0000313" key="1">
    <source>
        <dbReference type="EMBL" id="KAJ0090234.1"/>
    </source>
</evidence>
<reference evidence="2" key="1">
    <citation type="journal article" date="2023" name="G3 (Bethesda)">
        <title>Genome assembly and association tests identify interacting loci associated with vigor, precocity, and sex in interspecific pistachio rootstocks.</title>
        <authorList>
            <person name="Palmer W."/>
            <person name="Jacygrad E."/>
            <person name="Sagayaradj S."/>
            <person name="Cavanaugh K."/>
            <person name="Han R."/>
            <person name="Bertier L."/>
            <person name="Beede B."/>
            <person name="Kafkas S."/>
            <person name="Golino D."/>
            <person name="Preece J."/>
            <person name="Michelmore R."/>
        </authorList>
    </citation>
    <scope>NUCLEOTIDE SEQUENCE [LARGE SCALE GENOMIC DNA]</scope>
</reference>
<name>A0ACC1AU48_9ROSI</name>
<protein>
    <submittedName>
        <fullName evidence="1">Uncharacterized protein</fullName>
    </submittedName>
</protein>
<accession>A0ACC1AU48</accession>
<dbReference type="Proteomes" id="UP001164250">
    <property type="component" value="Chromosome 8"/>
</dbReference>
<gene>
    <name evidence="1" type="ORF">Patl1_14545</name>
</gene>
<organism evidence="1 2">
    <name type="scientific">Pistacia atlantica</name>
    <dbReference type="NCBI Taxonomy" id="434234"/>
    <lineage>
        <taxon>Eukaryota</taxon>
        <taxon>Viridiplantae</taxon>
        <taxon>Streptophyta</taxon>
        <taxon>Embryophyta</taxon>
        <taxon>Tracheophyta</taxon>
        <taxon>Spermatophyta</taxon>
        <taxon>Magnoliopsida</taxon>
        <taxon>eudicotyledons</taxon>
        <taxon>Gunneridae</taxon>
        <taxon>Pentapetalae</taxon>
        <taxon>rosids</taxon>
        <taxon>malvids</taxon>
        <taxon>Sapindales</taxon>
        <taxon>Anacardiaceae</taxon>
        <taxon>Pistacia</taxon>
    </lineage>
</organism>
<keyword evidence="2" id="KW-1185">Reference proteome</keyword>
<proteinExistence type="predicted"/>
<dbReference type="EMBL" id="CM047904">
    <property type="protein sequence ID" value="KAJ0090234.1"/>
    <property type="molecule type" value="Genomic_DNA"/>
</dbReference>
<evidence type="ECO:0000313" key="2">
    <source>
        <dbReference type="Proteomes" id="UP001164250"/>
    </source>
</evidence>
<sequence>MQMNRNSKSSASNDESVKFAVAIYLIRSKLRLNQNQSTQPSFESDALRWRQKAKERKQELIRLRKDLRKAEALRSMEMPLIVGSTTFLVGDFSDNETEGKE</sequence>